<dbReference type="PANTHER" id="PTHR35011:SF10">
    <property type="entry name" value="TRAP TRANSPORTER SMALL PERMEASE PROTEIN"/>
    <property type="match status" value="1"/>
</dbReference>
<evidence type="ECO:0000256" key="2">
    <source>
        <dbReference type="ARBA" id="ARBA00022448"/>
    </source>
</evidence>
<feature type="transmembrane region" description="Helical" evidence="9">
    <location>
        <begin position="12"/>
        <end position="32"/>
    </location>
</feature>
<sequence>MNFLYKASGWTAALFILAICILVMAQVTLNLIDKVYGALFGVPFGLTIPSYADFTGFFLAASSFLALAYTLREGGHIRVSLLLHQFSHRVQHFFEILCLSIAAAITLYFTWFTGRLVLESWTYGDLSAGMIAVPIWIPQASILVGLAILAIAVLDELISVLLGHGASYEGKGENLLVDEDDTAADYIAGEDRP</sequence>
<proteinExistence type="inferred from homology"/>
<keyword evidence="12" id="KW-1185">Reference proteome</keyword>
<dbReference type="RefSeq" id="WP_206374546.1">
    <property type="nucleotide sequence ID" value="NZ_BSNF01000008.1"/>
</dbReference>
<feature type="domain" description="Tripartite ATP-independent periplasmic transporters DctQ component" evidence="10">
    <location>
        <begin position="48"/>
        <end position="161"/>
    </location>
</feature>
<keyword evidence="7 9" id="KW-0472">Membrane</keyword>
<comment type="function">
    <text evidence="9">Part of the tripartite ATP-independent periplasmic (TRAP) transport system.</text>
</comment>
<name>A0ABQ5U5D0_9PROT</name>
<keyword evidence="2 9" id="KW-0813">Transport</keyword>
<comment type="similarity">
    <text evidence="8 9">Belongs to the TRAP transporter small permease family.</text>
</comment>
<dbReference type="Proteomes" id="UP001161409">
    <property type="component" value="Unassembled WGS sequence"/>
</dbReference>
<keyword evidence="5 9" id="KW-0812">Transmembrane</keyword>
<evidence type="ECO:0000256" key="1">
    <source>
        <dbReference type="ARBA" id="ARBA00004429"/>
    </source>
</evidence>
<protein>
    <recommendedName>
        <fullName evidence="9">TRAP transporter small permease protein</fullName>
    </recommendedName>
</protein>
<reference evidence="11" key="1">
    <citation type="journal article" date="2014" name="Int. J. Syst. Evol. Microbiol.">
        <title>Complete genome of a new Firmicutes species belonging to the dominant human colonic microbiota ('Ruminococcus bicirculans') reveals two chromosomes and a selective capacity to utilize plant glucans.</title>
        <authorList>
            <consortium name="NISC Comparative Sequencing Program"/>
            <person name="Wegmann U."/>
            <person name="Louis P."/>
            <person name="Goesmann A."/>
            <person name="Henrissat B."/>
            <person name="Duncan S.H."/>
            <person name="Flint H.J."/>
        </authorList>
    </citation>
    <scope>NUCLEOTIDE SEQUENCE</scope>
    <source>
        <strain evidence="11">NBRC 103408</strain>
    </source>
</reference>
<feature type="transmembrane region" description="Helical" evidence="9">
    <location>
        <begin position="92"/>
        <end position="111"/>
    </location>
</feature>
<reference evidence="11" key="2">
    <citation type="submission" date="2023-01" db="EMBL/GenBank/DDBJ databases">
        <title>Draft genome sequence of Sneathiella chinensis strain NBRC 103408.</title>
        <authorList>
            <person name="Sun Q."/>
            <person name="Mori K."/>
        </authorList>
    </citation>
    <scope>NUCLEOTIDE SEQUENCE</scope>
    <source>
        <strain evidence="11">NBRC 103408</strain>
    </source>
</reference>
<evidence type="ECO:0000256" key="5">
    <source>
        <dbReference type="ARBA" id="ARBA00022692"/>
    </source>
</evidence>
<evidence type="ECO:0000256" key="7">
    <source>
        <dbReference type="ARBA" id="ARBA00023136"/>
    </source>
</evidence>
<gene>
    <name evidence="11" type="ORF">GCM10007924_21110</name>
</gene>
<evidence type="ECO:0000256" key="6">
    <source>
        <dbReference type="ARBA" id="ARBA00022989"/>
    </source>
</evidence>
<dbReference type="Pfam" id="PF04290">
    <property type="entry name" value="DctQ"/>
    <property type="match status" value="1"/>
</dbReference>
<dbReference type="InterPro" id="IPR007387">
    <property type="entry name" value="TRAP_DctQ"/>
</dbReference>
<evidence type="ECO:0000256" key="3">
    <source>
        <dbReference type="ARBA" id="ARBA00022475"/>
    </source>
</evidence>
<dbReference type="InterPro" id="IPR055348">
    <property type="entry name" value="DctQ"/>
</dbReference>
<accession>A0ABQ5U5D0</accession>
<evidence type="ECO:0000256" key="8">
    <source>
        <dbReference type="ARBA" id="ARBA00038436"/>
    </source>
</evidence>
<evidence type="ECO:0000256" key="4">
    <source>
        <dbReference type="ARBA" id="ARBA00022519"/>
    </source>
</evidence>
<evidence type="ECO:0000259" key="10">
    <source>
        <dbReference type="Pfam" id="PF04290"/>
    </source>
</evidence>
<keyword evidence="6 9" id="KW-1133">Transmembrane helix</keyword>
<organism evidence="11 12">
    <name type="scientific">Sneathiella chinensis</name>
    <dbReference type="NCBI Taxonomy" id="349750"/>
    <lineage>
        <taxon>Bacteria</taxon>
        <taxon>Pseudomonadati</taxon>
        <taxon>Pseudomonadota</taxon>
        <taxon>Alphaproteobacteria</taxon>
        <taxon>Sneathiellales</taxon>
        <taxon>Sneathiellaceae</taxon>
        <taxon>Sneathiella</taxon>
    </lineage>
</organism>
<comment type="subunit">
    <text evidence="9">The complex comprises the extracytoplasmic solute receptor protein and the two transmembrane proteins.</text>
</comment>
<dbReference type="PANTHER" id="PTHR35011">
    <property type="entry name" value="2,3-DIKETO-L-GULONATE TRAP TRANSPORTER SMALL PERMEASE PROTEIN YIAM"/>
    <property type="match status" value="1"/>
</dbReference>
<keyword evidence="4 9" id="KW-0997">Cell inner membrane</keyword>
<evidence type="ECO:0000256" key="9">
    <source>
        <dbReference type="RuleBase" id="RU369079"/>
    </source>
</evidence>
<evidence type="ECO:0000313" key="12">
    <source>
        <dbReference type="Proteomes" id="UP001161409"/>
    </source>
</evidence>
<dbReference type="EMBL" id="BSNF01000008">
    <property type="protein sequence ID" value="GLQ06890.1"/>
    <property type="molecule type" value="Genomic_DNA"/>
</dbReference>
<feature type="transmembrane region" description="Helical" evidence="9">
    <location>
        <begin position="52"/>
        <end position="71"/>
    </location>
</feature>
<comment type="caution">
    <text evidence="11">The sequence shown here is derived from an EMBL/GenBank/DDBJ whole genome shotgun (WGS) entry which is preliminary data.</text>
</comment>
<comment type="subcellular location">
    <subcellularLocation>
        <location evidence="1 9">Cell inner membrane</location>
        <topology evidence="1 9">Multi-pass membrane protein</topology>
    </subcellularLocation>
</comment>
<feature type="transmembrane region" description="Helical" evidence="9">
    <location>
        <begin position="131"/>
        <end position="154"/>
    </location>
</feature>
<keyword evidence="3" id="KW-1003">Cell membrane</keyword>
<evidence type="ECO:0000313" key="11">
    <source>
        <dbReference type="EMBL" id="GLQ06890.1"/>
    </source>
</evidence>